<protein>
    <submittedName>
        <fullName evidence="1">Uncharacterized protein</fullName>
    </submittedName>
</protein>
<dbReference type="EMBL" id="KN549534">
    <property type="protein sequence ID" value="KHJ97036.1"/>
    <property type="molecule type" value="Genomic_DNA"/>
</dbReference>
<sequence>MCPLIRTCSWLEGPCLPRVYGERIISYVVVCQIREWRLFADRCGAMGLATDMDIDDLKDAVEAHPYATTRELPATLGFHHSTSHED</sequence>
<accession>A0A0B1TLR2</accession>
<keyword evidence="2" id="KW-1185">Reference proteome</keyword>
<evidence type="ECO:0000313" key="1">
    <source>
        <dbReference type="EMBL" id="KHJ97036.1"/>
    </source>
</evidence>
<organism evidence="1 2">
    <name type="scientific">Oesophagostomum dentatum</name>
    <name type="common">Nodular worm</name>
    <dbReference type="NCBI Taxonomy" id="61180"/>
    <lineage>
        <taxon>Eukaryota</taxon>
        <taxon>Metazoa</taxon>
        <taxon>Ecdysozoa</taxon>
        <taxon>Nematoda</taxon>
        <taxon>Chromadorea</taxon>
        <taxon>Rhabditida</taxon>
        <taxon>Rhabditina</taxon>
        <taxon>Rhabditomorpha</taxon>
        <taxon>Strongyloidea</taxon>
        <taxon>Strongylidae</taxon>
        <taxon>Oesophagostomum</taxon>
    </lineage>
</organism>
<name>A0A0B1TLR2_OESDE</name>
<proteinExistence type="predicted"/>
<dbReference type="AlphaFoldDB" id="A0A0B1TLR2"/>
<evidence type="ECO:0000313" key="2">
    <source>
        <dbReference type="Proteomes" id="UP000053660"/>
    </source>
</evidence>
<dbReference type="Proteomes" id="UP000053660">
    <property type="component" value="Unassembled WGS sequence"/>
</dbReference>
<gene>
    <name evidence="1" type="ORF">OESDEN_02991</name>
</gene>
<reference evidence="1 2" key="1">
    <citation type="submission" date="2014-03" db="EMBL/GenBank/DDBJ databases">
        <title>Draft genome of the hookworm Oesophagostomum dentatum.</title>
        <authorList>
            <person name="Mitreva M."/>
        </authorList>
    </citation>
    <scope>NUCLEOTIDE SEQUENCE [LARGE SCALE GENOMIC DNA]</scope>
    <source>
        <strain evidence="1 2">OD-Hann</strain>
    </source>
</reference>